<proteinExistence type="predicted"/>
<reference evidence="1 2" key="1">
    <citation type="submission" date="2020-06" db="EMBL/GenBank/DDBJ databases">
        <authorList>
            <person name="Duchaud E."/>
        </authorList>
    </citation>
    <scope>NUCLEOTIDE SEQUENCE [LARGE SCALE GENOMIC DNA]</scope>
    <source>
        <strain evidence="1">Alteromonas fortis</strain>
    </source>
</reference>
<dbReference type="Pfam" id="PF13444">
    <property type="entry name" value="Acetyltransf_5"/>
    <property type="match status" value="1"/>
</dbReference>
<dbReference type="GO" id="GO:0016740">
    <property type="term" value="F:transferase activity"/>
    <property type="evidence" value="ECO:0007669"/>
    <property type="project" value="UniProtKB-KW"/>
</dbReference>
<evidence type="ECO:0000313" key="2">
    <source>
        <dbReference type="Proteomes" id="UP000509458"/>
    </source>
</evidence>
<organism evidence="1 2">
    <name type="scientific">Alteromonas macleodii</name>
    <name type="common">Pseudoalteromonas macleodii</name>
    <dbReference type="NCBI Taxonomy" id="28108"/>
    <lineage>
        <taxon>Bacteria</taxon>
        <taxon>Pseudomonadati</taxon>
        <taxon>Pseudomonadota</taxon>
        <taxon>Gammaproteobacteria</taxon>
        <taxon>Alteromonadales</taxon>
        <taxon>Alteromonadaceae</taxon>
        <taxon>Alteromonas/Salinimonas group</taxon>
        <taxon>Alteromonas</taxon>
    </lineage>
</organism>
<dbReference type="AlphaFoldDB" id="A0A6T9Y253"/>
<sequence length="281" mass="32283">MDRSLVANKTIIARVKSIVGRDSKLGKALGGLEKLQEAKFISKHFSDFLEPVVAQSDSVRDESYTIRHKVYCEELGFEPLRSDKFEKDEFDTFSSPCLIKHRRSGHYAGTVRLVRPQSDEQLLPIEKFCLDSITHETLNPRNFARQDICEISRLAVPLEFRKRQMDKFSGAAIGVINEHTYSENELRCFPFIAIGLYFSAAALVIHNDIKHTYVMMEPRLARSMRFIGIQFEQIGPVVNYHGKRAPFYINPTLLFHNLRPSFRVMLNDIQETVGKYPKGLV</sequence>
<dbReference type="SUPFAM" id="SSF55729">
    <property type="entry name" value="Acyl-CoA N-acyltransferases (Nat)"/>
    <property type="match status" value="1"/>
</dbReference>
<name>A0A6T9Y253_ALTMA</name>
<dbReference type="InterPro" id="IPR016181">
    <property type="entry name" value="Acyl_CoA_acyltransferase"/>
</dbReference>
<dbReference type="EMBL" id="LR812090">
    <property type="protein sequence ID" value="CAB9494794.1"/>
    <property type="molecule type" value="Genomic_DNA"/>
</dbReference>
<dbReference type="Gene3D" id="3.40.630.30">
    <property type="match status" value="1"/>
</dbReference>
<dbReference type="Proteomes" id="UP000509458">
    <property type="component" value="Chromosome"/>
</dbReference>
<dbReference type="NCBIfam" id="TIGR03694">
    <property type="entry name" value="exosort_acyl"/>
    <property type="match status" value="1"/>
</dbReference>
<dbReference type="RefSeq" id="WP_232091207.1">
    <property type="nucleotide sequence ID" value="NZ_LR812090.1"/>
</dbReference>
<keyword evidence="1" id="KW-0808">Transferase</keyword>
<evidence type="ECO:0000313" key="1">
    <source>
        <dbReference type="EMBL" id="CAB9494794.1"/>
    </source>
</evidence>
<gene>
    <name evidence="1" type="ORF">ALFOR1_40165</name>
</gene>
<protein>
    <submittedName>
        <fullName evidence="1">GNAT family N-acetyltransferase</fullName>
    </submittedName>
</protein>
<accession>A0A6T9Y253</accession>
<dbReference type="InterPro" id="IPR022484">
    <property type="entry name" value="PEP-CTERM/exosrtase_acylTfrase"/>
</dbReference>